<dbReference type="Proteomes" id="UP000297626">
    <property type="component" value="Unassembled WGS sequence"/>
</dbReference>
<dbReference type="PANTHER" id="PTHR40033">
    <property type="entry name" value="NA(+)-MALATE SYMPORTER"/>
    <property type="match status" value="1"/>
</dbReference>
<dbReference type="InterPro" id="IPR004679">
    <property type="entry name" value="2-OHcarboxylate_transport"/>
</dbReference>
<evidence type="ECO:0000313" key="2">
    <source>
        <dbReference type="EMBL" id="TFD85153.1"/>
    </source>
</evidence>
<sequence length="193" mass="20597">MYAGQADPKHVEERESGLGGTCFGVFGTNSGHFLNVQQSPTGFEFDFRASPVVEDCSGQTVFNVFPDSVEKSVQGVYKVISGYFSYPTMIGLGMLYVPLDSVMRVLSVGYVTVCVSVVVAMAATGFFVGRRIGMYPIDASLVTVWHSGLGGTGDVAMLSAFNRMVLMPFAQNSTRIGRVTTAVSAARLAHPIA</sequence>
<dbReference type="GO" id="GO:0008514">
    <property type="term" value="F:organic anion transmembrane transporter activity"/>
    <property type="evidence" value="ECO:0007669"/>
    <property type="project" value="InterPro"/>
</dbReference>
<feature type="transmembrane region" description="Helical" evidence="1">
    <location>
        <begin position="80"/>
        <end position="99"/>
    </location>
</feature>
<protein>
    <submittedName>
        <fullName evidence="2">Uncharacterized protein</fullName>
    </submittedName>
</protein>
<comment type="caution">
    <text evidence="2">The sequence shown here is derived from an EMBL/GenBank/DDBJ whole genome shotgun (WGS) entry which is preliminary data.</text>
</comment>
<dbReference type="EMBL" id="SOHN01000018">
    <property type="protein sequence ID" value="TFD85153.1"/>
    <property type="molecule type" value="Genomic_DNA"/>
</dbReference>
<feature type="transmembrane region" description="Helical" evidence="1">
    <location>
        <begin position="105"/>
        <end position="128"/>
    </location>
</feature>
<reference evidence="2 3" key="1">
    <citation type="submission" date="2019-03" db="EMBL/GenBank/DDBJ databases">
        <title>Genomics of glacier-inhabiting Cryobacterium strains.</title>
        <authorList>
            <person name="Liu Q."/>
            <person name="Xin Y.-H."/>
        </authorList>
    </citation>
    <scope>NUCLEOTIDE SEQUENCE [LARGE SCALE GENOMIC DNA]</scope>
    <source>
        <strain evidence="2 3">Sr54</strain>
    </source>
</reference>
<keyword evidence="1" id="KW-1133">Transmembrane helix</keyword>
<organism evidence="2 3">
    <name type="scientific">Cryobacterium serini</name>
    <dbReference type="NCBI Taxonomy" id="1259201"/>
    <lineage>
        <taxon>Bacteria</taxon>
        <taxon>Bacillati</taxon>
        <taxon>Actinomycetota</taxon>
        <taxon>Actinomycetes</taxon>
        <taxon>Micrococcales</taxon>
        <taxon>Microbacteriaceae</taxon>
        <taxon>Cryobacterium</taxon>
    </lineage>
</organism>
<name>A0A4R9BI45_9MICO</name>
<evidence type="ECO:0000256" key="1">
    <source>
        <dbReference type="SAM" id="Phobius"/>
    </source>
</evidence>
<evidence type="ECO:0000313" key="3">
    <source>
        <dbReference type="Proteomes" id="UP000297626"/>
    </source>
</evidence>
<keyword evidence="1" id="KW-0812">Transmembrane</keyword>
<dbReference type="AlphaFoldDB" id="A0A4R9BI45"/>
<dbReference type="GO" id="GO:0016020">
    <property type="term" value="C:membrane"/>
    <property type="evidence" value="ECO:0007669"/>
    <property type="project" value="InterPro"/>
</dbReference>
<dbReference type="PANTHER" id="PTHR40033:SF1">
    <property type="entry name" value="CITRATE-SODIUM SYMPORTER"/>
    <property type="match status" value="1"/>
</dbReference>
<accession>A0A4R9BI45</accession>
<proteinExistence type="predicted"/>
<keyword evidence="3" id="KW-1185">Reference proteome</keyword>
<keyword evidence="1" id="KW-0472">Membrane</keyword>
<gene>
    <name evidence="2" type="ORF">E3T51_14950</name>
</gene>
<dbReference type="Pfam" id="PF03390">
    <property type="entry name" value="2HCT"/>
    <property type="match status" value="1"/>
</dbReference>